<gene>
    <name evidence="2" type="ORF">Sspor_00370</name>
</gene>
<keyword evidence="3" id="KW-1185">Reference proteome</keyword>
<reference evidence="3" key="1">
    <citation type="submission" date="2023-07" db="EMBL/GenBank/DDBJ databases">
        <title>Whole genome shotgun sequence of Streptomyces spororaveus NBRC 15456.</title>
        <authorList>
            <person name="Komaki H."/>
            <person name="Tamura T."/>
        </authorList>
    </citation>
    <scope>NUCLEOTIDE SEQUENCE [LARGE SCALE GENOMIC DNA]</scope>
    <source>
        <strain evidence="3">NBRC 15456</strain>
    </source>
</reference>
<evidence type="ECO:0000313" key="2">
    <source>
        <dbReference type="EMBL" id="GHI74476.1"/>
    </source>
</evidence>
<dbReference type="InterPro" id="IPR011009">
    <property type="entry name" value="Kinase-like_dom_sf"/>
</dbReference>
<organism evidence="2 3">
    <name type="scientific">Streptomyces spororaveus</name>
    <dbReference type="NCBI Taxonomy" id="284039"/>
    <lineage>
        <taxon>Bacteria</taxon>
        <taxon>Bacillati</taxon>
        <taxon>Actinomycetota</taxon>
        <taxon>Actinomycetes</taxon>
        <taxon>Kitasatosporales</taxon>
        <taxon>Streptomycetaceae</taxon>
        <taxon>Streptomyces</taxon>
    </lineage>
</organism>
<dbReference type="SUPFAM" id="SSF56112">
    <property type="entry name" value="Protein kinase-like (PK-like)"/>
    <property type="match status" value="1"/>
</dbReference>
<name>A0ABQ3T259_9ACTN</name>
<feature type="domain" description="Aminoglycoside phosphotransferase" evidence="1">
    <location>
        <begin position="5"/>
        <end position="198"/>
    </location>
</feature>
<dbReference type="PANTHER" id="PTHR21310:SF15">
    <property type="entry name" value="AMINOGLYCOSIDE PHOSPHOTRANSFERASE DOMAIN-CONTAINING PROTEIN"/>
    <property type="match status" value="1"/>
</dbReference>
<comment type="caution">
    <text evidence="2">The sequence shown here is derived from an EMBL/GenBank/DDBJ whole genome shotgun (WGS) entry which is preliminary data.</text>
</comment>
<dbReference type="Pfam" id="PF01636">
    <property type="entry name" value="APH"/>
    <property type="match status" value="1"/>
</dbReference>
<dbReference type="InterPro" id="IPR002575">
    <property type="entry name" value="Aminoglycoside_PTrfase"/>
</dbReference>
<sequence>MAGSVYRLQLGDAAEPLVLRVAPPAERHFGSEAHLMRNEYASVPWLAPIAALMPKVLASDFTGTVLDRDWMIQSFLPGSPAPQRLGSFPKDTHGLFFRQLGEITAAVHAVVGPYFGPVVGPGHGCWSQAVVASLRQIANDMEGCGLDAVDLRQAADVAQDGAHLLDEVGEPRLLTGDLWTVNTLLAPAPVPAICGVLDMTEPGGVTRKRTGRCGWPGPSRTSGCPSSTATLRGPTLSPDVGGGVCTRCGTSAHCAWSGTG</sequence>
<proteinExistence type="predicted"/>
<evidence type="ECO:0000259" key="1">
    <source>
        <dbReference type="Pfam" id="PF01636"/>
    </source>
</evidence>
<dbReference type="PANTHER" id="PTHR21310">
    <property type="entry name" value="AMINOGLYCOSIDE PHOSPHOTRANSFERASE-RELATED-RELATED"/>
    <property type="match status" value="1"/>
</dbReference>
<evidence type="ECO:0000313" key="3">
    <source>
        <dbReference type="Proteomes" id="UP000608522"/>
    </source>
</evidence>
<dbReference type="InterPro" id="IPR051678">
    <property type="entry name" value="AGP_Transferase"/>
</dbReference>
<dbReference type="RefSeq" id="WP_237403554.1">
    <property type="nucleotide sequence ID" value="NZ_BAAATO010000053.1"/>
</dbReference>
<dbReference type="Proteomes" id="UP000608522">
    <property type="component" value="Unassembled WGS sequence"/>
</dbReference>
<protein>
    <recommendedName>
        <fullName evidence="1">Aminoglycoside phosphotransferase domain-containing protein</fullName>
    </recommendedName>
</protein>
<dbReference type="EMBL" id="BNED01000001">
    <property type="protein sequence ID" value="GHI74476.1"/>
    <property type="molecule type" value="Genomic_DNA"/>
</dbReference>
<accession>A0ABQ3T259</accession>